<evidence type="ECO:0000256" key="6">
    <source>
        <dbReference type="PROSITE-ProRule" id="PRU00283"/>
    </source>
</evidence>
<dbReference type="RefSeq" id="XP_004035269.1">
    <property type="nucleotide sequence ID" value="XM_004035221.1"/>
</dbReference>
<keyword evidence="1 7" id="KW-0493">Microtubule</keyword>
<name>G0QSM4_ICHMU</name>
<dbReference type="InterPro" id="IPR036961">
    <property type="entry name" value="Kinesin_motor_dom_sf"/>
</dbReference>
<organism evidence="9 10">
    <name type="scientific">Ichthyophthirius multifiliis</name>
    <name type="common">White spot disease agent</name>
    <name type="synonym">Ich</name>
    <dbReference type="NCBI Taxonomy" id="5932"/>
    <lineage>
        <taxon>Eukaryota</taxon>
        <taxon>Sar</taxon>
        <taxon>Alveolata</taxon>
        <taxon>Ciliophora</taxon>
        <taxon>Intramacronucleata</taxon>
        <taxon>Oligohymenophorea</taxon>
        <taxon>Hymenostomatida</taxon>
        <taxon>Ophryoglenina</taxon>
        <taxon>Ichthyophthirius</taxon>
    </lineage>
</organism>
<evidence type="ECO:0000256" key="4">
    <source>
        <dbReference type="ARBA" id="ARBA00023054"/>
    </source>
</evidence>
<dbReference type="InterPro" id="IPR001752">
    <property type="entry name" value="Kinesin_motor_dom"/>
</dbReference>
<dbReference type="GO" id="GO:0008017">
    <property type="term" value="F:microtubule binding"/>
    <property type="evidence" value="ECO:0007669"/>
    <property type="project" value="InterPro"/>
</dbReference>
<feature type="domain" description="Kinesin motor" evidence="8">
    <location>
        <begin position="11"/>
        <end position="301"/>
    </location>
</feature>
<dbReference type="GO" id="GO:0005524">
    <property type="term" value="F:ATP binding"/>
    <property type="evidence" value="ECO:0007669"/>
    <property type="project" value="UniProtKB-UniRule"/>
</dbReference>
<accession>G0QSM4</accession>
<feature type="binding site" evidence="6">
    <location>
        <begin position="94"/>
        <end position="101"/>
    </location>
    <ligand>
        <name>ATP</name>
        <dbReference type="ChEBI" id="CHEBI:30616"/>
    </ligand>
</feature>
<evidence type="ECO:0000256" key="3">
    <source>
        <dbReference type="ARBA" id="ARBA00022840"/>
    </source>
</evidence>
<dbReference type="PRINTS" id="PR00380">
    <property type="entry name" value="KINESINHEAVY"/>
</dbReference>
<dbReference type="SMART" id="SM00129">
    <property type="entry name" value="KISc"/>
    <property type="match status" value="1"/>
</dbReference>
<dbReference type="eggNOG" id="KOG0240">
    <property type="taxonomic scope" value="Eukaryota"/>
</dbReference>
<dbReference type="Pfam" id="PF00225">
    <property type="entry name" value="Kinesin"/>
    <property type="match status" value="1"/>
</dbReference>
<dbReference type="Proteomes" id="UP000008983">
    <property type="component" value="Unassembled WGS sequence"/>
</dbReference>
<dbReference type="PROSITE" id="PS00411">
    <property type="entry name" value="KINESIN_MOTOR_1"/>
    <property type="match status" value="1"/>
</dbReference>
<dbReference type="OMA" id="DHITASH"/>
<dbReference type="PROSITE" id="PS50067">
    <property type="entry name" value="KINESIN_MOTOR_2"/>
    <property type="match status" value="1"/>
</dbReference>
<evidence type="ECO:0000256" key="2">
    <source>
        <dbReference type="ARBA" id="ARBA00022741"/>
    </source>
</evidence>
<dbReference type="InterPro" id="IPR027417">
    <property type="entry name" value="P-loop_NTPase"/>
</dbReference>
<comment type="similarity">
    <text evidence="6 7">Belongs to the TRAFAC class myosin-kinesin ATPase superfamily. Kinesin family.</text>
</comment>
<dbReference type="PANTHER" id="PTHR47968:SF36">
    <property type="entry name" value="KINESIN HEAVY CHAIN ISOFORM X1"/>
    <property type="match status" value="1"/>
</dbReference>
<gene>
    <name evidence="9" type="ORF">IMG5_102220</name>
</gene>
<evidence type="ECO:0000256" key="1">
    <source>
        <dbReference type="ARBA" id="ARBA00022701"/>
    </source>
</evidence>
<dbReference type="GO" id="GO:0005874">
    <property type="term" value="C:microtubule"/>
    <property type="evidence" value="ECO:0007669"/>
    <property type="project" value="UniProtKB-KW"/>
</dbReference>
<dbReference type="InterPro" id="IPR019821">
    <property type="entry name" value="Kinesin_motor_CS"/>
</dbReference>
<dbReference type="GO" id="GO:0007018">
    <property type="term" value="P:microtubule-based movement"/>
    <property type="evidence" value="ECO:0007669"/>
    <property type="project" value="InterPro"/>
</dbReference>
<proteinExistence type="inferred from homology"/>
<evidence type="ECO:0000313" key="9">
    <source>
        <dbReference type="EMBL" id="EGR31783.1"/>
    </source>
</evidence>
<keyword evidence="5 6" id="KW-0505">Motor protein</keyword>
<dbReference type="OrthoDB" id="3176171at2759"/>
<dbReference type="STRING" id="857967.G0QSM4"/>
<dbReference type="SUPFAM" id="SSF52540">
    <property type="entry name" value="P-loop containing nucleoside triphosphate hydrolases"/>
    <property type="match status" value="1"/>
</dbReference>
<dbReference type="PANTHER" id="PTHR47968">
    <property type="entry name" value="CENTROMERE PROTEIN E"/>
    <property type="match status" value="1"/>
</dbReference>
<evidence type="ECO:0000256" key="5">
    <source>
        <dbReference type="ARBA" id="ARBA00023175"/>
    </source>
</evidence>
<dbReference type="InParanoid" id="G0QSM4"/>
<dbReference type="Gene3D" id="3.40.850.10">
    <property type="entry name" value="Kinesin motor domain"/>
    <property type="match status" value="1"/>
</dbReference>
<dbReference type="InterPro" id="IPR027640">
    <property type="entry name" value="Kinesin-like_fam"/>
</dbReference>
<sequence length="301" mass="34100">MNKKNQQESTNIRVVCRCRPLNKLEIEQGGECCVNIINEQNIQVSVVGEDKPHEFCFDRVFAQNTQQIQVFNEVAVPILESVMNGYNGTIFAYGQTSSGKTHTMEGKYDDPELKGLIPRMMERIFEMIAEASQQIEFTIKATFLEIYNEKIHDLLDPTKSNLAIKEDKIKGIYVQDATEAFVLKTHDLMKVMKQGAENRSVAATRMNENSSRSHSIFLMTLIQKNTESDTTKSSKLYFVDLAGSEKISKTNVSGQQLEEAKNINKSLTSLGIVINALTSEKKMYTKVWVQGEEYQKLSESQ</sequence>
<dbReference type="GO" id="GO:0003777">
    <property type="term" value="F:microtubule motor activity"/>
    <property type="evidence" value="ECO:0007669"/>
    <property type="project" value="InterPro"/>
</dbReference>
<protein>
    <recommendedName>
        <fullName evidence="7">Kinesin-like protein</fullName>
    </recommendedName>
</protein>
<evidence type="ECO:0000259" key="8">
    <source>
        <dbReference type="PROSITE" id="PS50067"/>
    </source>
</evidence>
<keyword evidence="4" id="KW-0175">Coiled coil</keyword>
<evidence type="ECO:0000313" key="10">
    <source>
        <dbReference type="Proteomes" id="UP000008983"/>
    </source>
</evidence>
<evidence type="ECO:0000256" key="7">
    <source>
        <dbReference type="RuleBase" id="RU000394"/>
    </source>
</evidence>
<reference evidence="9 10" key="1">
    <citation type="submission" date="2011-07" db="EMBL/GenBank/DDBJ databases">
        <authorList>
            <person name="Coyne R."/>
            <person name="Brami D."/>
            <person name="Johnson J."/>
            <person name="Hostetler J."/>
            <person name="Hannick L."/>
            <person name="Clark T."/>
            <person name="Cassidy-Hanley D."/>
            <person name="Inman J."/>
        </authorList>
    </citation>
    <scope>NUCLEOTIDE SEQUENCE [LARGE SCALE GENOMIC DNA]</scope>
    <source>
        <strain evidence="9 10">G5</strain>
    </source>
</reference>
<dbReference type="GeneID" id="14907934"/>
<dbReference type="EMBL" id="GL983817">
    <property type="protein sequence ID" value="EGR31783.1"/>
    <property type="molecule type" value="Genomic_DNA"/>
</dbReference>
<keyword evidence="3 6" id="KW-0067">ATP-binding</keyword>
<keyword evidence="2 6" id="KW-0547">Nucleotide-binding</keyword>
<dbReference type="AlphaFoldDB" id="G0QSM4"/>
<keyword evidence="10" id="KW-1185">Reference proteome</keyword>